<comment type="caution">
    <text evidence="2">The sequence shown here is derived from an EMBL/GenBank/DDBJ whole genome shotgun (WGS) entry which is preliminary data.</text>
</comment>
<feature type="region of interest" description="Disordered" evidence="1">
    <location>
        <begin position="60"/>
        <end position="80"/>
    </location>
</feature>
<sequence>MASKENIPSILVEQGVISLKDIFVDGTKIEGTINQINEALKAKRIDRKVKQKLNYAKKNWPATWQSTKGKKHLKRSQQLQ</sequence>
<organism evidence="2 3">
    <name type="scientific">Jejuia pallidilutea</name>
    <dbReference type="NCBI Taxonomy" id="504487"/>
    <lineage>
        <taxon>Bacteria</taxon>
        <taxon>Pseudomonadati</taxon>
        <taxon>Bacteroidota</taxon>
        <taxon>Flavobacteriia</taxon>
        <taxon>Flavobacteriales</taxon>
        <taxon>Flavobacteriaceae</taxon>
        <taxon>Jejuia</taxon>
    </lineage>
</organism>
<proteinExistence type="predicted"/>
<gene>
    <name evidence="2" type="ORF">JCM19302_2365</name>
</gene>
<evidence type="ECO:0000313" key="2">
    <source>
        <dbReference type="EMBL" id="GAL72705.1"/>
    </source>
</evidence>
<dbReference type="RefSeq" id="WP_042249380.1">
    <property type="nucleotide sequence ID" value="NZ_BBNS01000029.1"/>
</dbReference>
<accession>A0A090W6Q9</accession>
<dbReference type="EMBL" id="BBNS01000029">
    <property type="protein sequence ID" value="GAL72705.1"/>
    <property type="molecule type" value="Genomic_DNA"/>
</dbReference>
<evidence type="ECO:0000256" key="1">
    <source>
        <dbReference type="SAM" id="MobiDB-lite"/>
    </source>
</evidence>
<dbReference type="AlphaFoldDB" id="A0A090W6Q9"/>
<evidence type="ECO:0000313" key="3">
    <source>
        <dbReference type="Proteomes" id="UP000029646"/>
    </source>
</evidence>
<dbReference type="Proteomes" id="UP000029646">
    <property type="component" value="Unassembled WGS sequence"/>
</dbReference>
<feature type="compositionally biased region" description="Basic residues" evidence="1">
    <location>
        <begin position="68"/>
        <end position="80"/>
    </location>
</feature>
<name>A0A090W6Q9_9FLAO</name>
<protein>
    <submittedName>
        <fullName evidence="2">Uncharacterized protein</fullName>
    </submittedName>
</protein>
<reference evidence="2 3" key="1">
    <citation type="journal article" date="2014" name="Genome Announc.">
        <title>Draft Genome Sequence of Marine Flavobacterium Jejuia pallidilutea Strain 11shimoA1 and Pigmentation Mutants.</title>
        <authorList>
            <person name="Takatani N."/>
            <person name="Nakanishi M."/>
            <person name="Meirelles P."/>
            <person name="Mino S."/>
            <person name="Suda W."/>
            <person name="Oshima K."/>
            <person name="Hattori M."/>
            <person name="Ohkuma M."/>
            <person name="Hosokawa M."/>
            <person name="Miyashita K."/>
            <person name="Thompson F.L."/>
            <person name="Niwa A."/>
            <person name="Sawabe T."/>
            <person name="Sawabe T."/>
        </authorList>
    </citation>
    <scope>NUCLEOTIDE SEQUENCE [LARGE SCALE GENOMIC DNA]</scope>
    <source>
        <strain evidence="3">JCM19302</strain>
    </source>
</reference>